<gene>
    <name evidence="2" type="ORF">BCR32DRAFT_246562</name>
</gene>
<evidence type="ECO:0008006" key="4">
    <source>
        <dbReference type="Google" id="ProtNLM"/>
    </source>
</evidence>
<reference evidence="2 3" key="1">
    <citation type="submission" date="2016-08" db="EMBL/GenBank/DDBJ databases">
        <title>A Parts List for Fungal Cellulosomes Revealed by Comparative Genomics.</title>
        <authorList>
            <consortium name="DOE Joint Genome Institute"/>
            <person name="Haitjema C.H."/>
            <person name="Gilmore S.P."/>
            <person name="Henske J.K."/>
            <person name="Solomon K.V."/>
            <person name="De Groot R."/>
            <person name="Kuo A."/>
            <person name="Mondo S.J."/>
            <person name="Salamov A.A."/>
            <person name="Labutti K."/>
            <person name="Zhao Z."/>
            <person name="Chiniquy J."/>
            <person name="Barry K."/>
            <person name="Brewer H.M."/>
            <person name="Purvine S.O."/>
            <person name="Wright A.T."/>
            <person name="Boxma B."/>
            <person name="Van Alen T."/>
            <person name="Hackstein J.H."/>
            <person name="Baker S.E."/>
            <person name="Grigoriev I.V."/>
            <person name="O'Malley M.A."/>
        </authorList>
    </citation>
    <scope>NUCLEOTIDE SEQUENCE [LARGE SCALE GENOMIC DNA]</scope>
    <source>
        <strain evidence="2 3">S4</strain>
    </source>
</reference>
<keyword evidence="1" id="KW-0175">Coiled coil</keyword>
<name>A0A1Y1X1L6_9FUNG</name>
<sequence length="404" mass="46999">MEMDNNIKSKNQILEYSSEKYRLKVEYDKSKNNFIELFVEKESIIDSYFYNIKMNFSEFIESRKLFRLCDNLEEVFNLISKLIDENLVSIEEIINDNQLILLLKMFVSGSEEPLTAKIKLLKKKFDQNELINKLYEQIGTIEKLSERIDKLEKECKRQQKIKILQIYPRVEAANQLRQWMEIEGYGKGIVDVNSVCLTNFNKEPYEWLKLGDKWNYDIILFGIWDSNSGIPLKDEAVNAITAFINDGGGCILTHDTIGLTYGKSGFNKLREMFRIKVGKWGESPFGDYDNQWGYFSTKIKITKTGSLTTYPWKIGEINKVFPVLLTHTTSNAVYKDNVWIELCEGDYKCGKEPNALKEANYIDNFYLSIKNKCAMIQVGHSNNANADEKKIIANLIFYLFNLKN</sequence>
<accession>A0A1Y1X1L6</accession>
<dbReference type="OrthoDB" id="10608554at2759"/>
<reference evidence="2 3" key="2">
    <citation type="submission" date="2016-08" db="EMBL/GenBank/DDBJ databases">
        <title>Pervasive Adenine N6-methylation of Active Genes in Fungi.</title>
        <authorList>
            <consortium name="DOE Joint Genome Institute"/>
            <person name="Mondo S.J."/>
            <person name="Dannebaum R.O."/>
            <person name="Kuo R.C."/>
            <person name="Labutti K."/>
            <person name="Haridas S."/>
            <person name="Kuo A."/>
            <person name="Salamov A."/>
            <person name="Ahrendt S.R."/>
            <person name="Lipzen A."/>
            <person name="Sullivan W."/>
            <person name="Andreopoulos W.B."/>
            <person name="Clum A."/>
            <person name="Lindquist E."/>
            <person name="Daum C."/>
            <person name="Ramamoorthy G.K."/>
            <person name="Gryganskyi A."/>
            <person name="Culley D."/>
            <person name="Magnuson J.K."/>
            <person name="James T.Y."/>
            <person name="O'Malley M.A."/>
            <person name="Stajich J.E."/>
            <person name="Spatafora J.W."/>
            <person name="Visel A."/>
            <person name="Grigoriev I.V."/>
        </authorList>
    </citation>
    <scope>NUCLEOTIDE SEQUENCE [LARGE SCALE GENOMIC DNA]</scope>
    <source>
        <strain evidence="2 3">S4</strain>
    </source>
</reference>
<evidence type="ECO:0000256" key="1">
    <source>
        <dbReference type="SAM" id="Coils"/>
    </source>
</evidence>
<dbReference type="Proteomes" id="UP000193944">
    <property type="component" value="Unassembled WGS sequence"/>
</dbReference>
<dbReference type="AlphaFoldDB" id="A0A1Y1X1L6"/>
<comment type="caution">
    <text evidence="2">The sequence shown here is derived from an EMBL/GenBank/DDBJ whole genome shotgun (WGS) entry which is preliminary data.</text>
</comment>
<organism evidence="2 3">
    <name type="scientific">Anaeromyces robustus</name>
    <dbReference type="NCBI Taxonomy" id="1754192"/>
    <lineage>
        <taxon>Eukaryota</taxon>
        <taxon>Fungi</taxon>
        <taxon>Fungi incertae sedis</taxon>
        <taxon>Chytridiomycota</taxon>
        <taxon>Chytridiomycota incertae sedis</taxon>
        <taxon>Neocallimastigomycetes</taxon>
        <taxon>Neocallimastigales</taxon>
        <taxon>Neocallimastigaceae</taxon>
        <taxon>Anaeromyces</taxon>
    </lineage>
</organism>
<feature type="coiled-coil region" evidence="1">
    <location>
        <begin position="134"/>
        <end position="161"/>
    </location>
</feature>
<evidence type="ECO:0000313" key="2">
    <source>
        <dbReference type="EMBL" id="ORX79224.1"/>
    </source>
</evidence>
<protein>
    <recommendedName>
        <fullName evidence="4">ThuA-like domain-containing protein</fullName>
    </recommendedName>
</protein>
<keyword evidence="3" id="KW-1185">Reference proteome</keyword>
<proteinExistence type="predicted"/>
<evidence type="ECO:0000313" key="3">
    <source>
        <dbReference type="Proteomes" id="UP000193944"/>
    </source>
</evidence>
<dbReference type="EMBL" id="MCFG01000183">
    <property type="protein sequence ID" value="ORX79224.1"/>
    <property type="molecule type" value="Genomic_DNA"/>
</dbReference>